<gene>
    <name evidence="2" type="ORF">I3842_03G034600</name>
</gene>
<dbReference type="InterPro" id="IPR000477">
    <property type="entry name" value="RT_dom"/>
</dbReference>
<sequence>MITALVTNGFIEGFKIGTPEIGIINISHLLFADDTLIMCGAEQNQMQALKALFLCFEAVSGLKVNLEKSELVPIGVVPNKRQLARLLGCKLTSLPMTYLGLPLGSASRALSVWNTVIEKVERRLAGWKRMYLSKGGRITLIKSTLSNLPTYFLSLFPIPASVAARIEKLQRDFLWGGMREEFKFHLVKWAEVCRPISGGGLGIRNLRVFNRALLGKWLWRYATEPESLWKMVIEKKYGALWGDWCSREVRGAYGVGLWKNIRKGWGVFNRFVKLQLGVGSRIKFWSDVWCDNRALQDLYPSLFQIASAKDVSVADVVETSGGHIHWNVTFSRAAQDWEISCFADFYSLLYAIRPNRQLEDVMWWKPTAKGSFTVRSFYKALTMEPNAQFPWKKIWRHKAPPKVSFFVWTASRGKILTIDNLRKRRIIITEWCCMCKGGGESVDHLLLHCDTAGTLWNEVFTRLDMAWVMPKTVKTALASWPNLRGRQPIKAMWKMIPLCIMWCLWQERNERTFEDRERSLEELKVLFFRTLCSWVIAVDFNGMVFHDFLVSNVPT</sequence>
<dbReference type="EMBL" id="CM031827">
    <property type="protein sequence ID" value="KAG6719969.1"/>
    <property type="molecule type" value="Genomic_DNA"/>
</dbReference>
<dbReference type="PANTHER" id="PTHR33116:SF78">
    <property type="entry name" value="OS12G0587133 PROTEIN"/>
    <property type="match status" value="1"/>
</dbReference>
<dbReference type="PANTHER" id="PTHR33116">
    <property type="entry name" value="REVERSE TRANSCRIPTASE ZINC-BINDING DOMAIN-CONTAINING PROTEIN-RELATED-RELATED"/>
    <property type="match status" value="1"/>
</dbReference>
<evidence type="ECO:0000313" key="2">
    <source>
        <dbReference type="EMBL" id="KAG6719969.1"/>
    </source>
</evidence>
<comment type="caution">
    <text evidence="2">The sequence shown here is derived from an EMBL/GenBank/DDBJ whole genome shotgun (WGS) entry which is preliminary data.</text>
</comment>
<name>A0A922FDE7_CARIL</name>
<organism evidence="2 3">
    <name type="scientific">Carya illinoinensis</name>
    <name type="common">Pecan</name>
    <dbReference type="NCBI Taxonomy" id="32201"/>
    <lineage>
        <taxon>Eukaryota</taxon>
        <taxon>Viridiplantae</taxon>
        <taxon>Streptophyta</taxon>
        <taxon>Embryophyta</taxon>
        <taxon>Tracheophyta</taxon>
        <taxon>Spermatophyta</taxon>
        <taxon>Magnoliopsida</taxon>
        <taxon>eudicotyledons</taxon>
        <taxon>Gunneridae</taxon>
        <taxon>Pentapetalae</taxon>
        <taxon>rosids</taxon>
        <taxon>fabids</taxon>
        <taxon>Fagales</taxon>
        <taxon>Juglandaceae</taxon>
        <taxon>Carya</taxon>
    </lineage>
</organism>
<protein>
    <recommendedName>
        <fullName evidence="1">Reverse transcriptase domain-containing protein</fullName>
    </recommendedName>
</protein>
<reference evidence="2" key="1">
    <citation type="submission" date="2021-01" db="EMBL/GenBank/DDBJ databases">
        <authorList>
            <person name="Lovell J.T."/>
            <person name="Bentley N."/>
            <person name="Bhattarai G."/>
            <person name="Jenkins J.W."/>
            <person name="Sreedasyam A."/>
            <person name="Alarcon Y."/>
            <person name="Bock C."/>
            <person name="Boston L."/>
            <person name="Carlson J."/>
            <person name="Cervantes K."/>
            <person name="Clermont K."/>
            <person name="Krom N."/>
            <person name="Kubenka K."/>
            <person name="Mamidi S."/>
            <person name="Mattison C."/>
            <person name="Monteros M."/>
            <person name="Pisani C."/>
            <person name="Plott C."/>
            <person name="Rajasekar S."/>
            <person name="Rhein H.S."/>
            <person name="Rohla C."/>
            <person name="Song M."/>
            <person name="Hilaire R.S."/>
            <person name="Shu S."/>
            <person name="Wells L."/>
            <person name="Wang X."/>
            <person name="Webber J."/>
            <person name="Heerema R.J."/>
            <person name="Klein P."/>
            <person name="Conner P."/>
            <person name="Grauke L."/>
            <person name="Grimwood J."/>
            <person name="Schmutz J."/>
            <person name="Randall J.J."/>
        </authorList>
    </citation>
    <scope>NUCLEOTIDE SEQUENCE</scope>
    <source>
        <tissue evidence="2">Leaf</tissue>
    </source>
</reference>
<dbReference type="Pfam" id="PF13966">
    <property type="entry name" value="zf-RVT"/>
    <property type="match status" value="1"/>
</dbReference>
<dbReference type="AlphaFoldDB" id="A0A922FDE7"/>
<evidence type="ECO:0000259" key="1">
    <source>
        <dbReference type="PROSITE" id="PS50878"/>
    </source>
</evidence>
<evidence type="ECO:0000313" key="3">
    <source>
        <dbReference type="Proteomes" id="UP000811246"/>
    </source>
</evidence>
<dbReference type="InterPro" id="IPR026960">
    <property type="entry name" value="RVT-Znf"/>
</dbReference>
<proteinExistence type="predicted"/>
<accession>A0A922FDE7</accession>
<feature type="domain" description="Reverse transcriptase" evidence="1">
    <location>
        <begin position="1"/>
        <end position="103"/>
    </location>
</feature>
<dbReference type="PROSITE" id="PS50878">
    <property type="entry name" value="RT_POL"/>
    <property type="match status" value="1"/>
</dbReference>
<dbReference type="Proteomes" id="UP000811246">
    <property type="component" value="Chromosome 3"/>
</dbReference>